<proteinExistence type="predicted"/>
<protein>
    <submittedName>
        <fullName evidence="2">Uncharacterized protein</fullName>
    </submittedName>
</protein>
<feature type="signal peptide" evidence="1">
    <location>
        <begin position="1"/>
        <end position="19"/>
    </location>
</feature>
<dbReference type="AlphaFoldDB" id="A0A1I5GJV0"/>
<organism evidence="2 3">
    <name type="scientific">Paenimyroides ummariense</name>
    <dbReference type="NCBI Taxonomy" id="913024"/>
    <lineage>
        <taxon>Bacteria</taxon>
        <taxon>Pseudomonadati</taxon>
        <taxon>Bacteroidota</taxon>
        <taxon>Flavobacteriia</taxon>
        <taxon>Flavobacteriales</taxon>
        <taxon>Flavobacteriaceae</taxon>
        <taxon>Paenimyroides</taxon>
    </lineage>
</organism>
<reference evidence="3" key="1">
    <citation type="submission" date="2016-10" db="EMBL/GenBank/DDBJ databases">
        <authorList>
            <person name="Varghese N."/>
            <person name="Submissions S."/>
        </authorList>
    </citation>
    <scope>NUCLEOTIDE SEQUENCE [LARGE SCALE GENOMIC DNA]</scope>
    <source>
        <strain evidence="3">DS-12</strain>
    </source>
</reference>
<gene>
    <name evidence="2" type="ORF">SAMN05421741_1437</name>
</gene>
<keyword evidence="3" id="KW-1185">Reference proteome</keyword>
<dbReference type="EMBL" id="FOVI01000043">
    <property type="protein sequence ID" value="SFO36213.1"/>
    <property type="molecule type" value="Genomic_DNA"/>
</dbReference>
<evidence type="ECO:0000313" key="3">
    <source>
        <dbReference type="Proteomes" id="UP000199036"/>
    </source>
</evidence>
<accession>A0A1I5GJV0</accession>
<feature type="chain" id="PRO_5011745223" evidence="1">
    <location>
        <begin position="20"/>
        <end position="106"/>
    </location>
</feature>
<dbReference type="STRING" id="913024.SAMN05421741_1437"/>
<evidence type="ECO:0000256" key="1">
    <source>
        <dbReference type="SAM" id="SignalP"/>
    </source>
</evidence>
<sequence length="106" mass="11909">MKKNYISLMLVFACFGIYAQQADQTVNQGLLKVDPGTEVSTYFDFKNEATGDVLNDGAMHFYGHYNNEGLFSYTTNSRTGYVVFEGLMPEMQKIEGTSPSSFYDVL</sequence>
<feature type="non-terminal residue" evidence="2">
    <location>
        <position position="106"/>
    </location>
</feature>
<name>A0A1I5GJV0_9FLAO</name>
<dbReference type="Proteomes" id="UP000199036">
    <property type="component" value="Unassembled WGS sequence"/>
</dbReference>
<evidence type="ECO:0000313" key="2">
    <source>
        <dbReference type="EMBL" id="SFO36213.1"/>
    </source>
</evidence>
<keyword evidence="1" id="KW-0732">Signal</keyword>